<proteinExistence type="predicted"/>
<keyword evidence="1" id="KW-0677">Repeat</keyword>
<dbReference type="EnsemblMetazoa" id="CPIJ017155-RA">
    <property type="protein sequence ID" value="CPIJ017155-PA"/>
    <property type="gene ID" value="CPIJ017155"/>
</dbReference>
<feature type="repeat" description="ANK" evidence="3">
    <location>
        <begin position="232"/>
        <end position="258"/>
    </location>
</feature>
<reference evidence="5" key="2">
    <citation type="submission" date="2020-05" db="UniProtKB">
        <authorList>
            <consortium name="EnsemblMetazoa"/>
        </authorList>
    </citation>
    <scope>IDENTIFICATION</scope>
    <source>
        <strain evidence="5">JHB</strain>
    </source>
</reference>
<dbReference type="VEuPathDB" id="VectorBase:CQUJHB002881"/>
<keyword evidence="2 3" id="KW-0040">ANK repeat</keyword>
<dbReference type="InterPro" id="IPR051637">
    <property type="entry name" value="Ank_repeat_dom-contain_49"/>
</dbReference>
<dbReference type="InterPro" id="IPR036770">
    <property type="entry name" value="Ankyrin_rpt-contain_sf"/>
</dbReference>
<dbReference type="Pfam" id="PF00023">
    <property type="entry name" value="Ank"/>
    <property type="match status" value="1"/>
</dbReference>
<organism>
    <name type="scientific">Culex quinquefasciatus</name>
    <name type="common">Southern house mosquito</name>
    <name type="synonym">Culex pungens</name>
    <dbReference type="NCBI Taxonomy" id="7176"/>
    <lineage>
        <taxon>Eukaryota</taxon>
        <taxon>Metazoa</taxon>
        <taxon>Ecdysozoa</taxon>
        <taxon>Arthropoda</taxon>
        <taxon>Hexapoda</taxon>
        <taxon>Insecta</taxon>
        <taxon>Pterygota</taxon>
        <taxon>Neoptera</taxon>
        <taxon>Endopterygota</taxon>
        <taxon>Diptera</taxon>
        <taxon>Nematocera</taxon>
        <taxon>Culicoidea</taxon>
        <taxon>Culicidae</taxon>
        <taxon>Culicinae</taxon>
        <taxon>Culicini</taxon>
        <taxon>Culex</taxon>
        <taxon>Culex</taxon>
    </lineage>
</organism>
<dbReference type="VEuPathDB" id="VectorBase:CQUJHB015395"/>
<dbReference type="PRINTS" id="PR01415">
    <property type="entry name" value="ANKYRIN"/>
</dbReference>
<dbReference type="STRING" id="7176.B0XCH4"/>
<dbReference type="AlphaFoldDB" id="B0XCH4"/>
<keyword evidence="4" id="KW-0647">Proteasome</keyword>
<dbReference type="KEGG" id="cqu:CpipJ_CPIJ017155"/>
<dbReference type="VEuPathDB" id="VectorBase:CPIJ017155"/>
<dbReference type="eggNOG" id="KOG4177">
    <property type="taxonomic scope" value="Eukaryota"/>
</dbReference>
<evidence type="ECO:0000313" key="6">
    <source>
        <dbReference type="Proteomes" id="UP000002320"/>
    </source>
</evidence>
<dbReference type="EMBL" id="DS232695">
    <property type="protein sequence ID" value="EDS44836.1"/>
    <property type="molecule type" value="Genomic_DNA"/>
</dbReference>
<dbReference type="PANTHER" id="PTHR24180:SF45">
    <property type="entry name" value="POLY [ADP-RIBOSE] POLYMERASE TANKYRASE"/>
    <property type="match status" value="1"/>
</dbReference>
<name>B0XCH4_CULQU</name>
<protein>
    <submittedName>
        <fullName evidence="4 5">26S proteasome non-ATPase regulatory subunit 10</fullName>
    </submittedName>
</protein>
<feature type="repeat" description="ANK" evidence="3">
    <location>
        <begin position="334"/>
        <end position="366"/>
    </location>
</feature>
<dbReference type="HOGENOM" id="CLU_584309_0_0_1"/>
<keyword evidence="6" id="KW-1185">Reference proteome</keyword>
<dbReference type="VEuPathDB" id="VectorBase:CQUJHB000118"/>
<dbReference type="GO" id="GO:0000502">
    <property type="term" value="C:proteasome complex"/>
    <property type="evidence" value="ECO:0007669"/>
    <property type="project" value="UniProtKB-KW"/>
</dbReference>
<dbReference type="SUPFAM" id="SSF48403">
    <property type="entry name" value="Ankyrin repeat"/>
    <property type="match status" value="1"/>
</dbReference>
<dbReference type="InParanoid" id="B0XCH4"/>
<feature type="repeat" description="ANK" evidence="3">
    <location>
        <begin position="266"/>
        <end position="298"/>
    </location>
</feature>
<evidence type="ECO:0000256" key="2">
    <source>
        <dbReference type="ARBA" id="ARBA00023043"/>
    </source>
</evidence>
<evidence type="ECO:0000256" key="3">
    <source>
        <dbReference type="PROSITE-ProRule" id="PRU00023"/>
    </source>
</evidence>
<sequence>MVLFQLLHNDQVESFYLGSNLDGIGALDDIVLKTHVVKNTIKDADLKTKIDMIDERFTTESLLPSGYSIILEDFFNKLRLYTKQATEDELKDVVVSMIKLKDYEYEDALFFKTHEAVQKWWASSGQRDLLEYRQNQLVPRKIDTVDDKVVIVTAGPGIGKSMMLTGRAAAIKTNGGHEPVVDYLLGKSAIVDTETAENGQTALHLAAAKGHSIIIEALLGKKANINARTTDSGATPLHLAAQQGSTEVVSKLLENGADKYATTLVDGETPLHVGCRYGHLDIVKLLTANEEDINIRTTKNESTPLHVATENRQAAIAKFLLEIGALVNVVTKDLGFTPLHFAAQNDLSETVSLLLDKDAPTDSISNTKPYITCLKLLYHVHSLGCEVKIVLLDKAEVEQTLSVLSKVDKPRCLFIAVLPEPDKVAIEKLRKKITVYFKRPVKQERTQHTIERMVSYLELAGYMSEKEF</sequence>
<evidence type="ECO:0000313" key="4">
    <source>
        <dbReference type="EMBL" id="EDS44836.1"/>
    </source>
</evidence>
<dbReference type="PROSITE" id="PS50297">
    <property type="entry name" value="ANK_REP_REGION"/>
    <property type="match status" value="5"/>
</dbReference>
<dbReference type="InterPro" id="IPR002110">
    <property type="entry name" value="Ankyrin_rpt"/>
</dbReference>
<accession>B0XCH4</accession>
<evidence type="ECO:0000313" key="5">
    <source>
        <dbReference type="EnsemblMetazoa" id="CPIJ017155-PA"/>
    </source>
</evidence>
<feature type="repeat" description="ANK" evidence="3">
    <location>
        <begin position="300"/>
        <end position="332"/>
    </location>
</feature>
<evidence type="ECO:0000256" key="1">
    <source>
        <dbReference type="ARBA" id="ARBA00022737"/>
    </source>
</evidence>
<dbReference type="Pfam" id="PF12796">
    <property type="entry name" value="Ank_2"/>
    <property type="match status" value="2"/>
</dbReference>
<feature type="repeat" description="ANK" evidence="3">
    <location>
        <begin position="198"/>
        <end position="230"/>
    </location>
</feature>
<dbReference type="PANTHER" id="PTHR24180">
    <property type="entry name" value="CYCLIN-DEPENDENT KINASE INHIBITOR 2C-RELATED"/>
    <property type="match status" value="1"/>
</dbReference>
<gene>
    <name evidence="5" type="primary">6050812</name>
    <name evidence="4" type="ORF">CpipJ_CPIJ017155</name>
</gene>
<dbReference type="Proteomes" id="UP000002320">
    <property type="component" value="Unassembled WGS sequence"/>
</dbReference>
<reference evidence="4" key="1">
    <citation type="submission" date="2007-03" db="EMBL/GenBank/DDBJ databases">
        <title>Annotation of Culex pipiens quinquefasciatus.</title>
        <authorList>
            <consortium name="The Broad Institute Genome Sequencing Platform"/>
            <person name="Atkinson P.W."/>
            <person name="Hemingway J."/>
            <person name="Christensen B.M."/>
            <person name="Higgs S."/>
            <person name="Kodira C."/>
            <person name="Hannick L."/>
            <person name="Megy K."/>
            <person name="O'Leary S."/>
            <person name="Pearson M."/>
            <person name="Haas B.J."/>
            <person name="Mauceli E."/>
            <person name="Wortman J.R."/>
            <person name="Lee N.H."/>
            <person name="Guigo R."/>
            <person name="Stanke M."/>
            <person name="Alvarado L."/>
            <person name="Amedeo P."/>
            <person name="Antoine C.H."/>
            <person name="Arensburger P."/>
            <person name="Bidwell S.L."/>
            <person name="Crawford M."/>
            <person name="Camaro F."/>
            <person name="Devon K."/>
            <person name="Engels R."/>
            <person name="Hammond M."/>
            <person name="Howarth C."/>
            <person name="Koehrsen M."/>
            <person name="Lawson D."/>
            <person name="Montgomery P."/>
            <person name="Nene V."/>
            <person name="Nusbaum C."/>
            <person name="Puiu D."/>
            <person name="Romero-Severson J."/>
            <person name="Severson D.W."/>
            <person name="Shumway M."/>
            <person name="Sisk P."/>
            <person name="Stolte C."/>
            <person name="Zeng Q."/>
            <person name="Eisenstadt E."/>
            <person name="Fraser-Liggett C."/>
            <person name="Strausberg R."/>
            <person name="Galagan J."/>
            <person name="Birren B."/>
            <person name="Collins F.H."/>
        </authorList>
    </citation>
    <scope>NUCLEOTIDE SEQUENCE [LARGE SCALE GENOMIC DNA]</scope>
    <source>
        <strain evidence="4">JHB</strain>
    </source>
</reference>
<dbReference type="OrthoDB" id="7739966at2759"/>
<dbReference type="PROSITE" id="PS50088">
    <property type="entry name" value="ANK_REPEAT"/>
    <property type="match status" value="5"/>
</dbReference>
<dbReference type="SMART" id="SM00248">
    <property type="entry name" value="ANK"/>
    <property type="match status" value="6"/>
</dbReference>
<dbReference type="Gene3D" id="1.25.40.20">
    <property type="entry name" value="Ankyrin repeat-containing domain"/>
    <property type="match status" value="2"/>
</dbReference>